<comment type="caution">
    <text evidence="3">The sequence shown here is derived from an EMBL/GenBank/DDBJ whole genome shotgun (WGS) entry which is preliminary data.</text>
</comment>
<dbReference type="SMART" id="SM00255">
    <property type="entry name" value="TIR"/>
    <property type="match status" value="1"/>
</dbReference>
<dbReference type="Gene3D" id="1.25.10.10">
    <property type="entry name" value="Leucine-rich Repeat Variant"/>
    <property type="match status" value="1"/>
</dbReference>
<dbReference type="AlphaFoldDB" id="A0A2G8L436"/>
<dbReference type="Proteomes" id="UP000230750">
    <property type="component" value="Unassembled WGS sequence"/>
</dbReference>
<reference evidence="3 4" key="1">
    <citation type="journal article" date="2017" name="PLoS Biol.">
        <title>The sea cucumber genome provides insights into morphological evolution and visceral regeneration.</title>
        <authorList>
            <person name="Zhang X."/>
            <person name="Sun L."/>
            <person name="Yuan J."/>
            <person name="Sun Y."/>
            <person name="Gao Y."/>
            <person name="Zhang L."/>
            <person name="Li S."/>
            <person name="Dai H."/>
            <person name="Hamel J.F."/>
            <person name="Liu C."/>
            <person name="Yu Y."/>
            <person name="Liu S."/>
            <person name="Lin W."/>
            <person name="Guo K."/>
            <person name="Jin S."/>
            <person name="Xu P."/>
            <person name="Storey K.B."/>
            <person name="Huan P."/>
            <person name="Zhang T."/>
            <person name="Zhou Y."/>
            <person name="Zhang J."/>
            <person name="Lin C."/>
            <person name="Li X."/>
            <person name="Xing L."/>
            <person name="Huo D."/>
            <person name="Sun M."/>
            <person name="Wang L."/>
            <person name="Mercier A."/>
            <person name="Li F."/>
            <person name="Yang H."/>
            <person name="Xiang J."/>
        </authorList>
    </citation>
    <scope>NUCLEOTIDE SEQUENCE [LARGE SCALE GENOMIC DNA]</scope>
    <source>
        <strain evidence="3">Shaxun</strain>
        <tissue evidence="3">Muscle</tissue>
    </source>
</reference>
<evidence type="ECO:0000313" key="3">
    <source>
        <dbReference type="EMBL" id="PIK55029.1"/>
    </source>
</evidence>
<dbReference type="EMBL" id="MRZV01000227">
    <property type="protein sequence ID" value="PIK55029.1"/>
    <property type="molecule type" value="Genomic_DNA"/>
</dbReference>
<dbReference type="InterPro" id="IPR000157">
    <property type="entry name" value="TIR_dom"/>
</dbReference>
<dbReference type="InterPro" id="IPR016024">
    <property type="entry name" value="ARM-type_fold"/>
</dbReference>
<accession>A0A2G8L436</accession>
<dbReference type="PANTHER" id="PTHR12697:SF29">
    <property type="entry name" value="TIR DOMAIN-CONTAINING PROTEIN"/>
    <property type="match status" value="1"/>
</dbReference>
<keyword evidence="4" id="KW-1185">Reference proteome</keyword>
<dbReference type="PANTHER" id="PTHR12697">
    <property type="entry name" value="PBS LYASE HEAT-LIKE PROTEIN"/>
    <property type="match status" value="1"/>
</dbReference>
<dbReference type="GO" id="GO:0016491">
    <property type="term" value="F:oxidoreductase activity"/>
    <property type="evidence" value="ECO:0007669"/>
    <property type="project" value="TreeGrafter"/>
</dbReference>
<proteinExistence type="predicted"/>
<evidence type="ECO:0000256" key="1">
    <source>
        <dbReference type="SAM" id="MobiDB-lite"/>
    </source>
</evidence>
<dbReference type="SUPFAM" id="SSF48371">
    <property type="entry name" value="ARM repeat"/>
    <property type="match status" value="1"/>
</dbReference>
<name>A0A2G8L436_STIJA</name>
<dbReference type="Pfam" id="PF13646">
    <property type="entry name" value="HEAT_2"/>
    <property type="match status" value="1"/>
</dbReference>
<dbReference type="InterPro" id="IPR035897">
    <property type="entry name" value="Toll_tir_struct_dom_sf"/>
</dbReference>
<dbReference type="SUPFAM" id="SSF52200">
    <property type="entry name" value="Toll/Interleukin receptor TIR domain"/>
    <property type="match status" value="1"/>
</dbReference>
<dbReference type="Pfam" id="PF13676">
    <property type="entry name" value="TIR_2"/>
    <property type="match status" value="1"/>
</dbReference>
<evidence type="ECO:0000259" key="2">
    <source>
        <dbReference type="PROSITE" id="PS50104"/>
    </source>
</evidence>
<organism evidence="3 4">
    <name type="scientific">Stichopus japonicus</name>
    <name type="common">Sea cucumber</name>
    <dbReference type="NCBI Taxonomy" id="307972"/>
    <lineage>
        <taxon>Eukaryota</taxon>
        <taxon>Metazoa</taxon>
        <taxon>Echinodermata</taxon>
        <taxon>Eleutherozoa</taxon>
        <taxon>Echinozoa</taxon>
        <taxon>Holothuroidea</taxon>
        <taxon>Aspidochirotacea</taxon>
        <taxon>Aspidochirotida</taxon>
        <taxon>Stichopodidae</taxon>
        <taxon>Apostichopus</taxon>
    </lineage>
</organism>
<feature type="region of interest" description="Disordered" evidence="1">
    <location>
        <begin position="1"/>
        <end position="93"/>
    </location>
</feature>
<gene>
    <name evidence="3" type="ORF">BSL78_08077</name>
</gene>
<protein>
    <recommendedName>
        <fullName evidence="2">TIR domain-containing protein</fullName>
    </recommendedName>
</protein>
<feature type="compositionally biased region" description="Polar residues" evidence="1">
    <location>
        <begin position="71"/>
        <end position="81"/>
    </location>
</feature>
<evidence type="ECO:0000313" key="4">
    <source>
        <dbReference type="Proteomes" id="UP000230750"/>
    </source>
</evidence>
<dbReference type="OrthoDB" id="194358at2759"/>
<dbReference type="GO" id="GO:0007165">
    <property type="term" value="P:signal transduction"/>
    <property type="evidence" value="ECO:0007669"/>
    <property type="project" value="InterPro"/>
</dbReference>
<dbReference type="Gene3D" id="3.40.50.10140">
    <property type="entry name" value="Toll/interleukin-1 receptor homology (TIR) domain"/>
    <property type="match status" value="1"/>
</dbReference>
<dbReference type="PROSITE" id="PS50104">
    <property type="entry name" value="TIR"/>
    <property type="match status" value="1"/>
</dbReference>
<sequence length="504" mass="56439">MGNGSSSQKNKNKHQSKKSKSTSKSRSPRQSPRHTPGHSPEHYRRRKSAENQSGEGGQLVPQIGGTDRKASTGSTSATHQATHGLVLADSHRTNSMEPKDVMISYSHQDKDFMRKIKSALEDTGVTVWVDESDLSAGAEFLSKIGQAIIDAKLFLAILSPTSLASRYCKDELALAYVSSKPIFPCGLKPFDELSSGMDFGMRLQLAPLQWIMFTDDRTFDDAFSELIGSLKYKLSQLNQPTVQKGVSRQSTLRTRINAHHRQVSITEENQDYWERQFGDRNEVPWNEFRESFQKFVNEEFKDLDLPQEWILSILAQEVDEEGTQVVDRKTFLEFVTIDGEKVDFKVRVQEQALETYTMHKVFNMESTVRLDAIENLSKFKSSSVIEALLDLCVDTEANVRAVAAISLARSVDDQNNKRVIKVLMNLLSDRDRLVRQSGCLALGHMKATAAVDKLVNIWRNDFISTVREAAEIALKNIGGEEAKKAVHITNVLAAEIKSLGQGDA</sequence>
<feature type="domain" description="TIR" evidence="2">
    <location>
        <begin position="97"/>
        <end position="234"/>
    </location>
</feature>
<feature type="compositionally biased region" description="Basic residues" evidence="1">
    <location>
        <begin position="10"/>
        <end position="36"/>
    </location>
</feature>
<dbReference type="InterPro" id="IPR011989">
    <property type="entry name" value="ARM-like"/>
</dbReference>